<dbReference type="AlphaFoldDB" id="A0A1G6B7J7"/>
<dbReference type="Proteomes" id="UP000199071">
    <property type="component" value="Unassembled WGS sequence"/>
</dbReference>
<sequence length="299" mass="33502">MLTECLRSVVSQEAPAGCDVELILIDNNPVPQTTAIAATIAAEARFPVTMVHESEPGIPQARNRGVEEALARGADWIVCIDDDEIADPRWLANLIEAGIAHKGDVVMGKLVKIYPERLPLFVLPTNYPPRREGEELEVAYTHNVAFARWLVDPEHGGLRFDESLRFAGGSDSHFFRRARKIGARIVGTETSVVRESQVPERLTLKWQLRREYRVGAGMARSEARLDVPGRQRRRRPDQLIFRIFRMIVTIILSPLLLVFGFRRFETTVAAALRKLAASAGALSAHFGKLPNPYRKLDGY</sequence>
<dbReference type="EMBL" id="FMXQ01000002">
    <property type="protein sequence ID" value="SDB16625.1"/>
    <property type="molecule type" value="Genomic_DNA"/>
</dbReference>
<feature type="domain" description="Glycosyltransferase 2-like" evidence="2">
    <location>
        <begin position="2"/>
        <end position="121"/>
    </location>
</feature>
<reference evidence="3 4" key="1">
    <citation type="submission" date="2016-10" db="EMBL/GenBank/DDBJ databases">
        <authorList>
            <person name="de Groot N.N."/>
        </authorList>
    </citation>
    <scope>NUCLEOTIDE SEQUENCE [LARGE SCALE GENOMIC DNA]</scope>
    <source>
        <strain evidence="3 4">ATCC 35022</strain>
    </source>
</reference>
<organism evidence="3 4">
    <name type="scientific">Bauldia litoralis</name>
    <dbReference type="NCBI Taxonomy" id="665467"/>
    <lineage>
        <taxon>Bacteria</taxon>
        <taxon>Pseudomonadati</taxon>
        <taxon>Pseudomonadota</taxon>
        <taxon>Alphaproteobacteria</taxon>
        <taxon>Hyphomicrobiales</taxon>
        <taxon>Kaistiaceae</taxon>
        <taxon>Bauldia</taxon>
    </lineage>
</organism>
<keyword evidence="3" id="KW-0808">Transferase</keyword>
<evidence type="ECO:0000313" key="3">
    <source>
        <dbReference type="EMBL" id="SDB16625.1"/>
    </source>
</evidence>
<keyword evidence="1" id="KW-1133">Transmembrane helix</keyword>
<gene>
    <name evidence="3" type="ORF">SAMN02982931_01322</name>
</gene>
<dbReference type="InterPro" id="IPR001173">
    <property type="entry name" value="Glyco_trans_2-like"/>
</dbReference>
<keyword evidence="1" id="KW-0812">Transmembrane</keyword>
<name>A0A1G6B7J7_9HYPH</name>
<evidence type="ECO:0000313" key="4">
    <source>
        <dbReference type="Proteomes" id="UP000199071"/>
    </source>
</evidence>
<accession>A0A1G6B7J7</accession>
<dbReference type="CDD" id="cd00761">
    <property type="entry name" value="Glyco_tranf_GTA_type"/>
    <property type="match status" value="1"/>
</dbReference>
<feature type="transmembrane region" description="Helical" evidence="1">
    <location>
        <begin position="239"/>
        <end position="261"/>
    </location>
</feature>
<protein>
    <submittedName>
        <fullName evidence="3">Glycosyltransferase, GT2 family</fullName>
    </submittedName>
</protein>
<evidence type="ECO:0000256" key="1">
    <source>
        <dbReference type="SAM" id="Phobius"/>
    </source>
</evidence>
<dbReference type="Pfam" id="PF00535">
    <property type="entry name" value="Glycos_transf_2"/>
    <property type="match status" value="1"/>
</dbReference>
<evidence type="ECO:0000259" key="2">
    <source>
        <dbReference type="Pfam" id="PF00535"/>
    </source>
</evidence>
<proteinExistence type="predicted"/>
<dbReference type="STRING" id="665467.SAMN02982931_01322"/>
<dbReference type="SUPFAM" id="SSF53448">
    <property type="entry name" value="Nucleotide-diphospho-sugar transferases"/>
    <property type="match status" value="1"/>
</dbReference>
<dbReference type="InterPro" id="IPR050834">
    <property type="entry name" value="Glycosyltransf_2"/>
</dbReference>
<dbReference type="GO" id="GO:0016740">
    <property type="term" value="F:transferase activity"/>
    <property type="evidence" value="ECO:0007669"/>
    <property type="project" value="UniProtKB-KW"/>
</dbReference>
<keyword evidence="1" id="KW-0472">Membrane</keyword>
<dbReference type="Gene3D" id="3.90.550.10">
    <property type="entry name" value="Spore Coat Polysaccharide Biosynthesis Protein SpsA, Chain A"/>
    <property type="match status" value="1"/>
</dbReference>
<keyword evidence="4" id="KW-1185">Reference proteome</keyword>
<dbReference type="PANTHER" id="PTHR43685:SF3">
    <property type="entry name" value="SLR2126 PROTEIN"/>
    <property type="match status" value="1"/>
</dbReference>
<dbReference type="InterPro" id="IPR029044">
    <property type="entry name" value="Nucleotide-diphossugar_trans"/>
</dbReference>
<dbReference type="PANTHER" id="PTHR43685">
    <property type="entry name" value="GLYCOSYLTRANSFERASE"/>
    <property type="match status" value="1"/>
</dbReference>